<sequence length="189" mass="20515">MAGFPSVWRRSVGVLIAVLLALAMLPQTAARATSKLAPTATAQANGFPEGYFFIRNAASGLALDVDGGSTEPGASVILWPRKADGYDNQLWKYDQGFLVNKASGLVVEVPGYEGGGNIQPGTPVAQGERRERPDNLNQLWAENYRHMMPYDPKVTLWGEGGNVSLPGTRVVVDTSFSNEVTQEWEFEMP</sequence>
<gene>
    <name evidence="3" type="ORF">AQJ67_24705</name>
</gene>
<evidence type="ECO:0000313" key="4">
    <source>
        <dbReference type="Proteomes" id="UP000053429"/>
    </source>
</evidence>
<evidence type="ECO:0000313" key="3">
    <source>
        <dbReference type="EMBL" id="KUO00064.1"/>
    </source>
</evidence>
<dbReference type="AlphaFoldDB" id="A0A117RN78"/>
<keyword evidence="1" id="KW-0732">Signal</keyword>
<dbReference type="SMART" id="SM00458">
    <property type="entry name" value="RICIN"/>
    <property type="match status" value="1"/>
</dbReference>
<dbReference type="STRING" id="661399.AQJ67_24705"/>
<comment type="caution">
    <text evidence="3">The sequence shown here is derived from an EMBL/GenBank/DDBJ whole genome shotgun (WGS) entry which is preliminary data.</text>
</comment>
<proteinExistence type="predicted"/>
<evidence type="ECO:0000256" key="1">
    <source>
        <dbReference type="SAM" id="SignalP"/>
    </source>
</evidence>
<organism evidence="3 4">
    <name type="scientific">Streptomyces caeruleatus</name>
    <dbReference type="NCBI Taxonomy" id="661399"/>
    <lineage>
        <taxon>Bacteria</taxon>
        <taxon>Bacillati</taxon>
        <taxon>Actinomycetota</taxon>
        <taxon>Actinomycetes</taxon>
        <taxon>Kitasatosporales</taxon>
        <taxon>Streptomycetaceae</taxon>
        <taxon>Streptomyces</taxon>
    </lineage>
</organism>
<protein>
    <recommendedName>
        <fullName evidence="2">Ricin B lectin domain-containing protein</fullName>
    </recommendedName>
</protein>
<dbReference type="Pfam" id="PF14200">
    <property type="entry name" value="RicinB_lectin_2"/>
    <property type="match status" value="1"/>
</dbReference>
<dbReference type="EMBL" id="LMWY01000029">
    <property type="protein sequence ID" value="KUO00064.1"/>
    <property type="molecule type" value="Genomic_DNA"/>
</dbReference>
<dbReference type="CDD" id="cd23454">
    <property type="entry name" value="beta-trefoil_Ricin_GllA-1"/>
    <property type="match status" value="1"/>
</dbReference>
<reference evidence="3 4" key="1">
    <citation type="submission" date="2015-10" db="EMBL/GenBank/DDBJ databases">
        <title>Draft genome sequence of Streptomyces caeruleatus NRRL B-24802, type strain for the species Streptomyces caeruleatus.</title>
        <authorList>
            <person name="Ruckert C."/>
            <person name="Winkler A."/>
            <person name="Kalinowski J."/>
            <person name="Kampfer P."/>
            <person name="Glaeser S."/>
        </authorList>
    </citation>
    <scope>NUCLEOTIDE SEQUENCE [LARGE SCALE GENOMIC DNA]</scope>
    <source>
        <strain evidence="3 4">NRRL B-24802</strain>
    </source>
</reference>
<dbReference type="Proteomes" id="UP000053429">
    <property type="component" value="Unassembled WGS sequence"/>
</dbReference>
<feature type="chain" id="PRO_5039242499" description="Ricin B lectin domain-containing protein" evidence="1">
    <location>
        <begin position="30"/>
        <end position="189"/>
    </location>
</feature>
<dbReference type="InterPro" id="IPR035992">
    <property type="entry name" value="Ricin_B-like_lectins"/>
</dbReference>
<dbReference type="InterPro" id="IPR000772">
    <property type="entry name" value="Ricin_B_lectin"/>
</dbReference>
<dbReference type="RefSeq" id="WP_062721263.1">
    <property type="nucleotide sequence ID" value="NZ_KQ948931.1"/>
</dbReference>
<dbReference type="SUPFAM" id="SSF50370">
    <property type="entry name" value="Ricin B-like lectins"/>
    <property type="match status" value="1"/>
</dbReference>
<keyword evidence="4" id="KW-1185">Reference proteome</keyword>
<name>A0A117RN78_9ACTN</name>
<accession>A0A117RN78</accession>
<feature type="domain" description="Ricin B lectin" evidence="2">
    <location>
        <begin position="49"/>
        <end position="187"/>
    </location>
</feature>
<dbReference type="Gene3D" id="2.80.10.50">
    <property type="match status" value="1"/>
</dbReference>
<evidence type="ECO:0000259" key="2">
    <source>
        <dbReference type="SMART" id="SM00458"/>
    </source>
</evidence>
<feature type="signal peptide" evidence="1">
    <location>
        <begin position="1"/>
        <end position="29"/>
    </location>
</feature>